<proteinExistence type="predicted"/>
<comment type="caution">
    <text evidence="1">The sequence shown here is derived from an EMBL/GenBank/DDBJ whole genome shotgun (WGS) entry which is preliminary data.</text>
</comment>
<protein>
    <submittedName>
        <fullName evidence="1">Uncharacterized protein</fullName>
    </submittedName>
</protein>
<reference evidence="1 2" key="1">
    <citation type="submission" date="2018-08" db="EMBL/GenBank/DDBJ databases">
        <title>Chryseobacterium nematophagum: a novel matrix digesting pathogen of nematodes.</title>
        <authorList>
            <person name="Page A."/>
            <person name="Roberts M."/>
            <person name="Felix M.-A."/>
            <person name="Weir W."/>
        </authorList>
    </citation>
    <scope>NUCLEOTIDE SEQUENCE [LARGE SCALE GENOMIC DNA]</scope>
    <source>
        <strain evidence="1 2">JUb129</strain>
    </source>
</reference>
<dbReference type="EMBL" id="QWIU01000002">
    <property type="protein sequence ID" value="RNA62917.1"/>
    <property type="molecule type" value="Genomic_DNA"/>
</dbReference>
<evidence type="ECO:0000313" key="1">
    <source>
        <dbReference type="EMBL" id="RNA62917.1"/>
    </source>
</evidence>
<evidence type="ECO:0000313" key="2">
    <source>
        <dbReference type="Proteomes" id="UP000278775"/>
    </source>
</evidence>
<dbReference type="AlphaFoldDB" id="A0A3M7TJ19"/>
<organism evidence="1 2">
    <name type="scientific">Chryseobacterium nematophagum</name>
    <dbReference type="NCBI Taxonomy" id="2305228"/>
    <lineage>
        <taxon>Bacteria</taxon>
        <taxon>Pseudomonadati</taxon>
        <taxon>Bacteroidota</taxon>
        <taxon>Flavobacteriia</taxon>
        <taxon>Flavobacteriales</taxon>
        <taxon>Weeksellaceae</taxon>
        <taxon>Chryseobacterium group</taxon>
        <taxon>Chryseobacterium</taxon>
    </lineage>
</organism>
<sequence>MYFFTINLLFLKFYFKLNILEEVNGVSKYNLINIILIHYLCIENLKSLNINRTQYGVHRRQFYE</sequence>
<dbReference type="Proteomes" id="UP000278775">
    <property type="component" value="Unassembled WGS sequence"/>
</dbReference>
<accession>A0A3M7TJ19</accession>
<name>A0A3M7TJ19_9FLAO</name>
<gene>
    <name evidence="1" type="ORF">D1631_13730</name>
</gene>